<dbReference type="InterPro" id="IPR005801">
    <property type="entry name" value="ADC_synthase"/>
</dbReference>
<evidence type="ECO:0000313" key="1">
    <source>
        <dbReference type="EMBL" id="AOM40616.1"/>
    </source>
</evidence>
<dbReference type="KEGG" id="xho:A9255_08455"/>
<proteinExistence type="predicted"/>
<dbReference type="AlphaFoldDB" id="A0A2G0QB14"/>
<organism evidence="2 4">
    <name type="scientific">Xenorhabdus hominickii</name>
    <dbReference type="NCBI Taxonomy" id="351679"/>
    <lineage>
        <taxon>Bacteria</taxon>
        <taxon>Pseudomonadati</taxon>
        <taxon>Pseudomonadota</taxon>
        <taxon>Gammaproteobacteria</taxon>
        <taxon>Enterobacterales</taxon>
        <taxon>Morganellaceae</taxon>
        <taxon>Xenorhabdus</taxon>
    </lineage>
</organism>
<sequence length="149" mass="17764">MLLMGKGVNNIANIIADVCESLKIGNVSEIGIQSFSFELSASGAAHWLEWQSAQPHYPQFYWHHRDGHEEVVACRQIRLFGNTAYAERFLQQHRQFPKMRLWGLNAWDKVSFYHFYNENTLQYKYEGMDCGESYFFLPRLELHRYRCWF</sequence>
<dbReference type="Gene3D" id="3.60.120.10">
    <property type="entry name" value="Anthranilate synthase"/>
    <property type="match status" value="1"/>
</dbReference>
<accession>A0A2G0QB14</accession>
<gene>
    <name evidence="1" type="ORF">A9255_08455</name>
    <name evidence="2" type="ORF">Xhom_01924</name>
</gene>
<dbReference type="EMBL" id="NJAI01000002">
    <property type="protein sequence ID" value="PHM56435.1"/>
    <property type="molecule type" value="Genomic_DNA"/>
</dbReference>
<dbReference type="Proteomes" id="UP000225433">
    <property type="component" value="Unassembled WGS sequence"/>
</dbReference>
<evidence type="ECO:0000313" key="2">
    <source>
        <dbReference type="EMBL" id="PHM56435.1"/>
    </source>
</evidence>
<evidence type="ECO:0000313" key="4">
    <source>
        <dbReference type="Proteomes" id="UP000225433"/>
    </source>
</evidence>
<dbReference type="EMBL" id="CP016176">
    <property type="protein sequence ID" value="AOM40616.1"/>
    <property type="molecule type" value="Genomic_DNA"/>
</dbReference>
<dbReference type="Proteomes" id="UP000094600">
    <property type="component" value="Chromosome"/>
</dbReference>
<keyword evidence="3" id="KW-1185">Reference proteome</keyword>
<protein>
    <submittedName>
        <fullName evidence="2">Isochorismate synthase</fullName>
    </submittedName>
</protein>
<dbReference type="STRING" id="351679.A9255_08455"/>
<reference evidence="2 4" key="2">
    <citation type="journal article" date="2017" name="Nat. Microbiol.">
        <title>Natural product diversity associated with the nematode symbionts Photorhabdus and Xenorhabdus.</title>
        <authorList>
            <person name="Tobias N.J."/>
            <person name="Wolff H."/>
            <person name="Djahanschiri B."/>
            <person name="Grundmann F."/>
            <person name="Kronenwerth M."/>
            <person name="Shi Y.M."/>
            <person name="Simonyi S."/>
            <person name="Grun P."/>
            <person name="Shapiro-Ilan D."/>
            <person name="Pidot S.J."/>
            <person name="Stinear T.P."/>
            <person name="Ebersberger I."/>
            <person name="Bode H.B."/>
        </authorList>
    </citation>
    <scope>NUCLEOTIDE SEQUENCE [LARGE SCALE GENOMIC DNA]</scope>
    <source>
        <strain evidence="2 4">DSM 17903</strain>
    </source>
</reference>
<reference evidence="1 3" key="1">
    <citation type="submission" date="2016-06" db="EMBL/GenBank/DDBJ databases">
        <title>Bacterial characters and pathogenicity of Xenorhabdus hominickii from an entomopathogenic nematode, Steinernema monticolum.</title>
        <authorList>
            <person name="Park Y."/>
            <person name="Kim Y."/>
        </authorList>
    </citation>
    <scope>NUCLEOTIDE SEQUENCE [LARGE SCALE GENOMIC DNA]</scope>
    <source>
        <strain evidence="1 3">ANU1</strain>
    </source>
</reference>
<dbReference type="SUPFAM" id="SSF56322">
    <property type="entry name" value="ADC synthase"/>
    <property type="match status" value="1"/>
</dbReference>
<name>A0A2G0QB14_XENHO</name>
<evidence type="ECO:0000313" key="3">
    <source>
        <dbReference type="Proteomes" id="UP000094600"/>
    </source>
</evidence>